<dbReference type="SUPFAM" id="SSF56672">
    <property type="entry name" value="DNA/RNA polymerases"/>
    <property type="match status" value="1"/>
</dbReference>
<dbReference type="PANTHER" id="PTHR24559:SF431">
    <property type="entry name" value="RNA-DIRECTED DNA POLYMERASE HOMOLOG"/>
    <property type="match status" value="1"/>
</dbReference>
<evidence type="ECO:0000259" key="2">
    <source>
        <dbReference type="Pfam" id="PF00078"/>
    </source>
</evidence>
<feature type="compositionally biased region" description="Basic and acidic residues" evidence="1">
    <location>
        <begin position="22"/>
        <end position="44"/>
    </location>
</feature>
<comment type="caution">
    <text evidence="3">The sequence shown here is derived from an EMBL/GenBank/DDBJ whole genome shotgun (WGS) entry which is preliminary data.</text>
</comment>
<dbReference type="EMBL" id="JBFOLK010000001">
    <property type="protein sequence ID" value="KAL2541734.1"/>
    <property type="molecule type" value="Genomic_DNA"/>
</dbReference>
<feature type="compositionally biased region" description="Polar residues" evidence="1">
    <location>
        <begin position="9"/>
        <end position="21"/>
    </location>
</feature>
<sequence>MWETKDVTQSKTCGKNVFSTRKSMENEHSMEEEKPSQDDPRERPLPAWENWPVPTASVFDRLGVGCSPSGSDSLASLAEELEVFPVNPLEPTQELKVGEELEEKMKEELKQFIRENIDIFAWKHSDMVGINPSMACHALNVDPKVRSKIQKRRPLSAERYGALKEEVDKLMMLFSLKNTGATYQRLVNRMFAGQIGNNMEVYVNDILLKCVNVEDHIGHLKGMFGVLCKYHMKLNLLKCAFGVASGKFIGYMVNTRKIEANPKDSSTH</sequence>
<dbReference type="Pfam" id="PF00078">
    <property type="entry name" value="RVT_1"/>
    <property type="match status" value="1"/>
</dbReference>
<dbReference type="InterPro" id="IPR053134">
    <property type="entry name" value="RNA-dir_DNA_polymerase"/>
</dbReference>
<dbReference type="AlphaFoldDB" id="A0ABD1VWE9"/>
<feature type="domain" description="Reverse transcriptase" evidence="2">
    <location>
        <begin position="174"/>
        <end position="252"/>
    </location>
</feature>
<organism evidence="3 4">
    <name type="scientific">Abeliophyllum distichum</name>
    <dbReference type="NCBI Taxonomy" id="126358"/>
    <lineage>
        <taxon>Eukaryota</taxon>
        <taxon>Viridiplantae</taxon>
        <taxon>Streptophyta</taxon>
        <taxon>Embryophyta</taxon>
        <taxon>Tracheophyta</taxon>
        <taxon>Spermatophyta</taxon>
        <taxon>Magnoliopsida</taxon>
        <taxon>eudicotyledons</taxon>
        <taxon>Gunneridae</taxon>
        <taxon>Pentapetalae</taxon>
        <taxon>asterids</taxon>
        <taxon>lamiids</taxon>
        <taxon>Lamiales</taxon>
        <taxon>Oleaceae</taxon>
        <taxon>Forsythieae</taxon>
        <taxon>Abeliophyllum</taxon>
    </lineage>
</organism>
<name>A0ABD1VWE9_9LAMI</name>
<proteinExistence type="predicted"/>
<dbReference type="Proteomes" id="UP001604336">
    <property type="component" value="Unassembled WGS sequence"/>
</dbReference>
<feature type="region of interest" description="Disordered" evidence="1">
    <location>
        <begin position="1"/>
        <end position="49"/>
    </location>
</feature>
<evidence type="ECO:0000313" key="3">
    <source>
        <dbReference type="EMBL" id="KAL2541734.1"/>
    </source>
</evidence>
<dbReference type="InterPro" id="IPR000477">
    <property type="entry name" value="RT_dom"/>
</dbReference>
<accession>A0ABD1VWE9</accession>
<evidence type="ECO:0000313" key="4">
    <source>
        <dbReference type="Proteomes" id="UP001604336"/>
    </source>
</evidence>
<evidence type="ECO:0000256" key="1">
    <source>
        <dbReference type="SAM" id="MobiDB-lite"/>
    </source>
</evidence>
<protein>
    <submittedName>
        <fullName evidence="3">Ribonuclease H</fullName>
    </submittedName>
</protein>
<reference evidence="4" key="1">
    <citation type="submission" date="2024-07" db="EMBL/GenBank/DDBJ databases">
        <title>Two chromosome-level genome assemblies of Korean endemic species Abeliophyllum distichum and Forsythia ovata (Oleaceae).</title>
        <authorList>
            <person name="Jang H."/>
        </authorList>
    </citation>
    <scope>NUCLEOTIDE SEQUENCE [LARGE SCALE GENOMIC DNA]</scope>
</reference>
<dbReference type="InterPro" id="IPR043128">
    <property type="entry name" value="Rev_trsase/Diguanyl_cyclase"/>
</dbReference>
<dbReference type="InterPro" id="IPR043502">
    <property type="entry name" value="DNA/RNA_pol_sf"/>
</dbReference>
<gene>
    <name evidence="3" type="ORF">Adt_02712</name>
</gene>
<keyword evidence="4" id="KW-1185">Reference proteome</keyword>
<dbReference type="Gene3D" id="3.30.70.270">
    <property type="match status" value="1"/>
</dbReference>
<dbReference type="PANTHER" id="PTHR24559">
    <property type="entry name" value="TRANSPOSON TY3-I GAG-POL POLYPROTEIN"/>
    <property type="match status" value="1"/>
</dbReference>